<feature type="domain" description="GGDEF" evidence="2">
    <location>
        <begin position="512"/>
        <end position="640"/>
    </location>
</feature>
<dbReference type="Pfam" id="PF00563">
    <property type="entry name" value="EAL"/>
    <property type="match status" value="1"/>
</dbReference>
<dbReference type="SUPFAM" id="SSF55073">
    <property type="entry name" value="Nucleotide cyclase"/>
    <property type="match status" value="3"/>
</dbReference>
<dbReference type="InterPro" id="IPR050706">
    <property type="entry name" value="Cyclic-di-GMP_PDE-like"/>
</dbReference>
<dbReference type="PROSITE" id="PS50887">
    <property type="entry name" value="GGDEF"/>
    <property type="match status" value="2"/>
</dbReference>
<dbReference type="PANTHER" id="PTHR33121">
    <property type="entry name" value="CYCLIC DI-GMP PHOSPHODIESTERASE PDEF"/>
    <property type="match status" value="1"/>
</dbReference>
<dbReference type="AlphaFoldDB" id="A0A174LFW8"/>
<organism evidence="3 4">
    <name type="scientific">Collinsella aerofaciens</name>
    <dbReference type="NCBI Taxonomy" id="74426"/>
    <lineage>
        <taxon>Bacteria</taxon>
        <taxon>Bacillati</taxon>
        <taxon>Actinomycetota</taxon>
        <taxon>Coriobacteriia</taxon>
        <taxon>Coriobacteriales</taxon>
        <taxon>Coriobacteriaceae</taxon>
        <taxon>Collinsella</taxon>
    </lineage>
</organism>
<dbReference type="InterPro" id="IPR029787">
    <property type="entry name" value="Nucleotide_cyclase"/>
</dbReference>
<dbReference type="InterPro" id="IPR035919">
    <property type="entry name" value="EAL_sf"/>
</dbReference>
<accession>A0A174LFW8</accession>
<dbReference type="SMART" id="SM00052">
    <property type="entry name" value="EAL"/>
    <property type="match status" value="1"/>
</dbReference>
<dbReference type="SUPFAM" id="SSF55785">
    <property type="entry name" value="PYP-like sensor domain (PAS domain)"/>
    <property type="match status" value="1"/>
</dbReference>
<dbReference type="Gene3D" id="3.30.70.270">
    <property type="match status" value="3"/>
</dbReference>
<dbReference type="CDD" id="cd01948">
    <property type="entry name" value="EAL"/>
    <property type="match status" value="1"/>
</dbReference>
<evidence type="ECO:0000313" key="4">
    <source>
        <dbReference type="Proteomes" id="UP000095454"/>
    </source>
</evidence>
<evidence type="ECO:0000259" key="1">
    <source>
        <dbReference type="PROSITE" id="PS50883"/>
    </source>
</evidence>
<dbReference type="EMBL" id="CZAQ01000025">
    <property type="protein sequence ID" value="CUP20988.1"/>
    <property type="molecule type" value="Genomic_DNA"/>
</dbReference>
<sequence>MDTPSNYTETLEKTVRDLLKRQEDLVRTAFTDQLTGLGNRGGFARSLEELWEQDTPVTMAYIDIDNLKHCNDVFGHDEGNRYILQVSLYLKLYMEVDEAAFRLGGDEFAILSTIATEDDLAERLERCRTVLLKNNDAEMPHSFSYGVAHADPALGEAPNRLTNDADHRMYDYKLRHAVHLDRRNIAQAHTDDFEISDRIFDALSMLNEGRYFFIENLDKHRTLWSQGALRDLGLPSEHIDNCHDYWKTRVHPDDLEAYTNDIDQIYDGSKHRHVMQYRVRNAAGDYILGRARGFRIDGDGNVPSLYVGELVNHSLAETVDAATGLGTQRTLINAIDACRRDRCETGLIAVRVRGTAKLNELYGAEAVDNMLAEYAGRMLSITRGRSRVFRSRNAQFVVLSNNLDHEAFEQLIQHLKEAVFAPVRIAGDTITPVCLVVPAFYEHLTNQTAAVLGELDRRIRTAGGLVPNDSLPIPEVERKSAIAERIDPLTGLYRPSEFMRRANEFLETRRNGAWCIATVDMGHMRLFNEWHGQAEGDRVLADVGTVLKDIENAAMGVAGYWGQDDFCVLIPFKHDTVHQIYSRIRQAVAKHDDGVGFWPSMGVYPIDSNEEITIDAQAKAMFTNRRAKNDFKERIAIFRPEEYEHEIAFHRTLTEFQYALSNGRITYYLQPQVDMETGEIVGAEALTRWIDKDGSLISPTTFIPALEESGFVVTLDKYVWQGVASWLRECIDRGLRVVPISLNVSRVDILACDVAEHMGALAAQYNLPPELMRIEITETAYTGESEAVDKLTADLHTRGFSTYMDDFGTGQSTLAMLKNVNVDVIKLDRTFVPTDRDQSRSAQIVSSMLEMAQSLHLPVVIEGVETNEQANMLLQMGAHYAQGFLYYRPMQAKDFEALLDGGNKN</sequence>
<dbReference type="InterPro" id="IPR013655">
    <property type="entry name" value="PAS_fold_3"/>
</dbReference>
<feature type="domain" description="GGDEF" evidence="2">
    <location>
        <begin position="55"/>
        <end position="183"/>
    </location>
</feature>
<dbReference type="InterPro" id="IPR035965">
    <property type="entry name" value="PAS-like_dom_sf"/>
</dbReference>
<protein>
    <submittedName>
        <fullName evidence="3">Uncharacterized membrane protein YjcC</fullName>
    </submittedName>
</protein>
<dbReference type="Gene3D" id="3.30.450.20">
    <property type="entry name" value="PAS domain"/>
    <property type="match status" value="1"/>
</dbReference>
<dbReference type="CDD" id="cd01949">
    <property type="entry name" value="GGDEF"/>
    <property type="match status" value="1"/>
</dbReference>
<reference evidence="3 4" key="1">
    <citation type="submission" date="2015-09" db="EMBL/GenBank/DDBJ databases">
        <authorList>
            <consortium name="Pathogen Informatics"/>
        </authorList>
    </citation>
    <scope>NUCLEOTIDE SEQUENCE [LARGE SCALE GENOMIC DNA]</scope>
    <source>
        <strain evidence="3 4">2789STDY5834902</strain>
    </source>
</reference>
<dbReference type="SMART" id="SM00267">
    <property type="entry name" value="GGDEF"/>
    <property type="match status" value="1"/>
</dbReference>
<evidence type="ECO:0000313" key="3">
    <source>
        <dbReference type="EMBL" id="CUP20988.1"/>
    </source>
</evidence>
<dbReference type="PANTHER" id="PTHR33121:SF70">
    <property type="entry name" value="SIGNALING PROTEIN YKOW"/>
    <property type="match status" value="1"/>
</dbReference>
<proteinExistence type="predicted"/>
<dbReference type="GO" id="GO:0071111">
    <property type="term" value="F:cyclic-guanylate-specific phosphodiesterase activity"/>
    <property type="evidence" value="ECO:0007669"/>
    <property type="project" value="InterPro"/>
</dbReference>
<evidence type="ECO:0000259" key="2">
    <source>
        <dbReference type="PROSITE" id="PS50887"/>
    </source>
</evidence>
<dbReference type="SUPFAM" id="SSF141868">
    <property type="entry name" value="EAL domain-like"/>
    <property type="match status" value="1"/>
</dbReference>
<dbReference type="Proteomes" id="UP000095454">
    <property type="component" value="Unassembled WGS sequence"/>
</dbReference>
<dbReference type="Pfam" id="PF00990">
    <property type="entry name" value="GGDEF"/>
    <property type="match status" value="3"/>
</dbReference>
<dbReference type="RefSeq" id="WP_055252190.1">
    <property type="nucleotide sequence ID" value="NZ_CABIXX010000025.1"/>
</dbReference>
<dbReference type="Pfam" id="PF08447">
    <property type="entry name" value="PAS_3"/>
    <property type="match status" value="1"/>
</dbReference>
<dbReference type="NCBIfam" id="TIGR00254">
    <property type="entry name" value="GGDEF"/>
    <property type="match status" value="1"/>
</dbReference>
<dbReference type="Gene3D" id="3.20.20.450">
    <property type="entry name" value="EAL domain"/>
    <property type="match status" value="1"/>
</dbReference>
<name>A0A174LFW8_9ACTN</name>
<feature type="domain" description="EAL" evidence="1">
    <location>
        <begin position="649"/>
        <end position="903"/>
    </location>
</feature>
<dbReference type="InterPro" id="IPR001633">
    <property type="entry name" value="EAL_dom"/>
</dbReference>
<dbReference type="InterPro" id="IPR000160">
    <property type="entry name" value="GGDEF_dom"/>
</dbReference>
<dbReference type="InterPro" id="IPR043128">
    <property type="entry name" value="Rev_trsase/Diguanyl_cyclase"/>
</dbReference>
<gene>
    <name evidence="3" type="primary">yjcC</name>
    <name evidence="3" type="ORF">ERS852514_01396</name>
</gene>
<dbReference type="PROSITE" id="PS50883">
    <property type="entry name" value="EAL"/>
    <property type="match status" value="1"/>
</dbReference>